<keyword evidence="3" id="KW-1185">Reference proteome</keyword>
<sequence length="123" mass="13805">MKKESRFFATTINCYTENDVLIVGIGNHPISPDRYLIISRFDDGVIDDAIGIQTNNSTMEVANAISNLFLRKNSLTVEIKADKQYLVGEQTLTAEFTDQNITLLIKYIKRIFLGSSVNLSIDV</sequence>
<evidence type="ECO:0000313" key="3">
    <source>
        <dbReference type="Proteomes" id="UP000194800"/>
    </source>
</evidence>
<gene>
    <name evidence="2" type="ORF">B6C91_07900</name>
    <name evidence="1" type="ORF">B6D08_06100</name>
</gene>
<name>A0A242NI18_9GAMM</name>
<comment type="caution">
    <text evidence="1">The sequence shown here is derived from an EMBL/GenBank/DDBJ whole genome shotgun (WGS) entry which is preliminary data.</text>
</comment>
<dbReference type="AlphaFoldDB" id="A0A242NI18"/>
<dbReference type="RefSeq" id="WP_086300828.1">
    <property type="nucleotide sequence ID" value="NZ_MZNE01000015.1"/>
</dbReference>
<dbReference type="Proteomes" id="UP000194977">
    <property type="component" value="Unassembled WGS sequence"/>
</dbReference>
<reference evidence="3 4" key="1">
    <citation type="submission" date="2017-03" db="EMBL/GenBank/DDBJ databases">
        <title>Comparative genomics of honeybee gut symbionts reveal geographically distinct and subgroup specific antibiotic resistance.</title>
        <authorList>
            <person name="Ludvigsen J."/>
            <person name="Porcellato D."/>
            <person name="Labee-Lund T.M."/>
            <person name="Amdam G.V."/>
            <person name="Rudi K."/>
        </authorList>
    </citation>
    <scope>NUCLEOTIDE SEQUENCE [LARGE SCALE GENOMIC DNA]</scope>
    <source>
        <strain evidence="1 4">A-7-12</strain>
        <strain evidence="2 3">A-9-12</strain>
    </source>
</reference>
<organism evidence="1 4">
    <name type="scientific">Gilliamella apicola</name>
    <dbReference type="NCBI Taxonomy" id="1196095"/>
    <lineage>
        <taxon>Bacteria</taxon>
        <taxon>Pseudomonadati</taxon>
        <taxon>Pseudomonadota</taxon>
        <taxon>Gammaproteobacteria</taxon>
        <taxon>Orbales</taxon>
        <taxon>Orbaceae</taxon>
        <taxon>Gilliamella</taxon>
    </lineage>
</organism>
<dbReference type="EMBL" id="NARP01000013">
    <property type="protein sequence ID" value="OTP99813.1"/>
    <property type="molecule type" value="Genomic_DNA"/>
</dbReference>
<evidence type="ECO:0000313" key="4">
    <source>
        <dbReference type="Proteomes" id="UP000194977"/>
    </source>
</evidence>
<protein>
    <submittedName>
        <fullName evidence="1">Uncharacterized protein</fullName>
    </submittedName>
</protein>
<proteinExistence type="predicted"/>
<dbReference type="EMBL" id="NART01000031">
    <property type="protein sequence ID" value="OTQ09787.1"/>
    <property type="molecule type" value="Genomic_DNA"/>
</dbReference>
<accession>A0A242NI18</accession>
<dbReference type="OrthoDB" id="6707580at2"/>
<dbReference type="Proteomes" id="UP000194800">
    <property type="component" value="Unassembled WGS sequence"/>
</dbReference>
<evidence type="ECO:0000313" key="1">
    <source>
        <dbReference type="EMBL" id="OTP99813.1"/>
    </source>
</evidence>
<evidence type="ECO:0000313" key="2">
    <source>
        <dbReference type="EMBL" id="OTQ09787.1"/>
    </source>
</evidence>